<evidence type="ECO:0000313" key="2">
    <source>
        <dbReference type="EMBL" id="GEU45366.1"/>
    </source>
</evidence>
<accession>A0A6L2K7J1</accession>
<reference evidence="2" key="1">
    <citation type="journal article" date="2019" name="Sci. Rep.">
        <title>Draft genome of Tanacetum cinerariifolium, the natural source of mosquito coil.</title>
        <authorList>
            <person name="Yamashiro T."/>
            <person name="Shiraishi A."/>
            <person name="Satake H."/>
            <person name="Nakayama K."/>
        </authorList>
    </citation>
    <scope>NUCLEOTIDE SEQUENCE</scope>
</reference>
<proteinExistence type="predicted"/>
<comment type="caution">
    <text evidence="2">The sequence shown here is derived from an EMBL/GenBank/DDBJ whole genome shotgun (WGS) entry which is preliminary data.</text>
</comment>
<name>A0A6L2K7J1_TANCI</name>
<gene>
    <name evidence="2" type="ORF">Tci_017344</name>
</gene>
<sequence length="108" mass="12659">MLRRYRSIFTSVYVAVQKLKEALARASLLQQRIELYAFYFLVILRKQVAEHNMFSESSSRSSLESEEKTRHNLRRISASEERTMNRMMELVRKDQDQDDGVSKKGPGS</sequence>
<organism evidence="2">
    <name type="scientific">Tanacetum cinerariifolium</name>
    <name type="common">Dalmatian daisy</name>
    <name type="synonym">Chrysanthemum cinerariifolium</name>
    <dbReference type="NCBI Taxonomy" id="118510"/>
    <lineage>
        <taxon>Eukaryota</taxon>
        <taxon>Viridiplantae</taxon>
        <taxon>Streptophyta</taxon>
        <taxon>Embryophyta</taxon>
        <taxon>Tracheophyta</taxon>
        <taxon>Spermatophyta</taxon>
        <taxon>Magnoliopsida</taxon>
        <taxon>eudicotyledons</taxon>
        <taxon>Gunneridae</taxon>
        <taxon>Pentapetalae</taxon>
        <taxon>asterids</taxon>
        <taxon>campanulids</taxon>
        <taxon>Asterales</taxon>
        <taxon>Asteraceae</taxon>
        <taxon>Asteroideae</taxon>
        <taxon>Anthemideae</taxon>
        <taxon>Anthemidinae</taxon>
        <taxon>Tanacetum</taxon>
    </lineage>
</organism>
<protein>
    <submittedName>
        <fullName evidence="2">Uncharacterized protein</fullName>
    </submittedName>
</protein>
<feature type="region of interest" description="Disordered" evidence="1">
    <location>
        <begin position="54"/>
        <end position="79"/>
    </location>
</feature>
<feature type="region of interest" description="Disordered" evidence="1">
    <location>
        <begin position="89"/>
        <end position="108"/>
    </location>
</feature>
<dbReference type="AlphaFoldDB" id="A0A6L2K7J1"/>
<dbReference type="EMBL" id="BKCJ010001975">
    <property type="protein sequence ID" value="GEU45366.1"/>
    <property type="molecule type" value="Genomic_DNA"/>
</dbReference>
<evidence type="ECO:0000256" key="1">
    <source>
        <dbReference type="SAM" id="MobiDB-lite"/>
    </source>
</evidence>